<protein>
    <submittedName>
        <fullName evidence="3">Flagellar biosynthesis anti-sigma factor FlgM</fullName>
    </submittedName>
</protein>
<dbReference type="RefSeq" id="WP_176271674.1">
    <property type="nucleotide sequence ID" value="NZ_JABWTA010000001.1"/>
</dbReference>
<evidence type="ECO:0000256" key="1">
    <source>
        <dbReference type="SAM" id="MobiDB-lite"/>
    </source>
</evidence>
<keyword evidence="3" id="KW-0282">Flagellum</keyword>
<dbReference type="Proteomes" id="UP000546031">
    <property type="component" value="Unassembled WGS sequence"/>
</dbReference>
<feature type="domain" description="Anti-sigma-28 factor FlgM C-terminal" evidence="2">
    <location>
        <begin position="57"/>
        <end position="90"/>
    </location>
</feature>
<evidence type="ECO:0000259" key="2">
    <source>
        <dbReference type="Pfam" id="PF04316"/>
    </source>
</evidence>
<dbReference type="InterPro" id="IPR035890">
    <property type="entry name" value="Anti-sigma-28_factor_FlgM_sf"/>
</dbReference>
<evidence type="ECO:0000313" key="4">
    <source>
        <dbReference type="Proteomes" id="UP000546031"/>
    </source>
</evidence>
<reference evidence="3 4" key="1">
    <citation type="submission" date="2020-06" db="EMBL/GenBank/DDBJ databases">
        <title>Altererythrobacter lutimaris sp. nov., a marine bacterium isolated from a tidal flat.</title>
        <authorList>
            <person name="Kim D."/>
            <person name="Yoo Y."/>
            <person name="Kim J.-J."/>
        </authorList>
    </citation>
    <scope>NUCLEOTIDE SEQUENCE [LARGE SCALE GENOMIC DNA]</scope>
    <source>
        <strain evidence="3 4">JGD-16</strain>
    </source>
</reference>
<keyword evidence="4" id="KW-1185">Reference proteome</keyword>
<name>A0A850H7S5_9SPHN</name>
<accession>A0A850H7S5</accession>
<dbReference type="AlphaFoldDB" id="A0A850H7S5"/>
<proteinExistence type="predicted"/>
<dbReference type="SUPFAM" id="SSF101498">
    <property type="entry name" value="Anti-sigma factor FlgM"/>
    <property type="match status" value="1"/>
</dbReference>
<gene>
    <name evidence="3" type="ORF">HUO12_00120</name>
</gene>
<sequence>MSFPEVQRLQGVSPASALQARDPAVAEKKPASDASRGSVAAPSIGVQVDVAEGIKAGEPPVQEDRVAEVRAALRDGSYPLVPAKIVDAMIAARVSMGIES</sequence>
<feature type="region of interest" description="Disordered" evidence="1">
    <location>
        <begin position="1"/>
        <end position="40"/>
    </location>
</feature>
<dbReference type="InterPro" id="IPR031316">
    <property type="entry name" value="FlgM_C"/>
</dbReference>
<keyword evidence="3" id="KW-0966">Cell projection</keyword>
<dbReference type="EMBL" id="JABWTA010000001">
    <property type="protein sequence ID" value="NVE93295.1"/>
    <property type="molecule type" value="Genomic_DNA"/>
</dbReference>
<comment type="caution">
    <text evidence="3">The sequence shown here is derived from an EMBL/GenBank/DDBJ whole genome shotgun (WGS) entry which is preliminary data.</text>
</comment>
<organism evidence="3 4">
    <name type="scientific">Altererythrobacter lutimaris</name>
    <dbReference type="NCBI Taxonomy" id="2743979"/>
    <lineage>
        <taxon>Bacteria</taxon>
        <taxon>Pseudomonadati</taxon>
        <taxon>Pseudomonadota</taxon>
        <taxon>Alphaproteobacteria</taxon>
        <taxon>Sphingomonadales</taxon>
        <taxon>Erythrobacteraceae</taxon>
        <taxon>Altererythrobacter</taxon>
    </lineage>
</organism>
<evidence type="ECO:0000313" key="3">
    <source>
        <dbReference type="EMBL" id="NVE93295.1"/>
    </source>
</evidence>
<dbReference type="Pfam" id="PF04316">
    <property type="entry name" value="FlgM"/>
    <property type="match status" value="1"/>
</dbReference>
<keyword evidence="3" id="KW-0969">Cilium</keyword>